<comment type="similarity">
    <text evidence="1">Belongs to the ABC transporter superfamily.</text>
</comment>
<dbReference type="AlphaFoldDB" id="A0A2A4MG83"/>
<evidence type="ECO:0000256" key="1">
    <source>
        <dbReference type="ARBA" id="ARBA00005417"/>
    </source>
</evidence>
<dbReference type="SUPFAM" id="SSF52540">
    <property type="entry name" value="P-loop containing nucleoside triphosphate hydrolases"/>
    <property type="match status" value="1"/>
</dbReference>
<dbReference type="PROSITE" id="PS50893">
    <property type="entry name" value="ABC_TRANSPORTER_2"/>
    <property type="match status" value="1"/>
</dbReference>
<dbReference type="InterPro" id="IPR003593">
    <property type="entry name" value="AAA+_ATPase"/>
</dbReference>
<proteinExistence type="inferred from homology"/>
<dbReference type="Proteomes" id="UP000218172">
    <property type="component" value="Unassembled WGS sequence"/>
</dbReference>
<accession>A0A2A4MG83</accession>
<evidence type="ECO:0000256" key="4">
    <source>
        <dbReference type="ARBA" id="ARBA00022840"/>
    </source>
</evidence>
<gene>
    <name evidence="6" type="ORF">COC19_07850</name>
</gene>
<reference evidence="7" key="1">
    <citation type="submission" date="2017-08" db="EMBL/GenBank/DDBJ databases">
        <title>A dynamic microbial community with high functional redundancy inhabits the cold, oxic subseafloor aquifer.</title>
        <authorList>
            <person name="Tully B.J."/>
            <person name="Wheat C.G."/>
            <person name="Glazer B.T."/>
            <person name="Huber J.A."/>
        </authorList>
    </citation>
    <scope>NUCLEOTIDE SEQUENCE [LARGE SCALE GENOMIC DNA]</scope>
</reference>
<comment type="caution">
    <text evidence="6">The sequence shown here is derived from an EMBL/GenBank/DDBJ whole genome shotgun (WGS) entry which is preliminary data.</text>
</comment>
<keyword evidence="2" id="KW-0813">Transport</keyword>
<dbReference type="Gene3D" id="3.40.50.300">
    <property type="entry name" value="P-loop containing nucleotide triphosphate hydrolases"/>
    <property type="match status" value="1"/>
</dbReference>
<evidence type="ECO:0000313" key="7">
    <source>
        <dbReference type="Proteomes" id="UP000218172"/>
    </source>
</evidence>
<evidence type="ECO:0000259" key="5">
    <source>
        <dbReference type="PROSITE" id="PS50893"/>
    </source>
</evidence>
<dbReference type="GO" id="GO:0016887">
    <property type="term" value="F:ATP hydrolysis activity"/>
    <property type="evidence" value="ECO:0007669"/>
    <property type="project" value="InterPro"/>
</dbReference>
<dbReference type="PANTHER" id="PTHR43335:SF3">
    <property type="entry name" value="ABC TRANSPORTER"/>
    <property type="match status" value="1"/>
</dbReference>
<evidence type="ECO:0000256" key="2">
    <source>
        <dbReference type="ARBA" id="ARBA00022448"/>
    </source>
</evidence>
<protein>
    <submittedName>
        <fullName evidence="6">Multidrug ABC transporter ATP-binding protein</fullName>
    </submittedName>
</protein>
<feature type="non-terminal residue" evidence="6">
    <location>
        <position position="311"/>
    </location>
</feature>
<evidence type="ECO:0000256" key="3">
    <source>
        <dbReference type="ARBA" id="ARBA00022741"/>
    </source>
</evidence>
<organism evidence="6 7">
    <name type="scientific">SAR86 cluster bacterium</name>
    <dbReference type="NCBI Taxonomy" id="2030880"/>
    <lineage>
        <taxon>Bacteria</taxon>
        <taxon>Pseudomonadati</taxon>
        <taxon>Pseudomonadota</taxon>
        <taxon>Gammaproteobacteria</taxon>
        <taxon>SAR86 cluster</taxon>
    </lineage>
</organism>
<dbReference type="EMBL" id="NVQR01000139">
    <property type="protein sequence ID" value="PCH59021.1"/>
    <property type="molecule type" value="Genomic_DNA"/>
</dbReference>
<dbReference type="InterPro" id="IPR027417">
    <property type="entry name" value="P-loop_NTPase"/>
</dbReference>
<sequence length="311" mass="33386">MFAFSGLTANSEPRGGDINKLLIETKDLRLDYGELTAVNNVCLQISAGEIYGLVGPNGAGKTSLLKMLANLHTPTYGEISICGVDLSENPRQVYQTIGYMPDLSPVAPELKVWEFLHFFAASYGIAASKIRARVDSCLELVQMQEHRNVYGKELSRGMMQRVVLAKTLIPKPRVLMLDEPASGMDPLARINLKNILLTLSDQGVTTIVSSHILTELADMCTSVGIMDKGVLLKSGAIEAVLNESSASSIQLSVLSGQETALKLLAASVNVIEVKQHSGGISFNFSSDEAGLAELLQALIAAGVKVTGFYKK</sequence>
<dbReference type="InterPro" id="IPR003439">
    <property type="entry name" value="ABC_transporter-like_ATP-bd"/>
</dbReference>
<evidence type="ECO:0000313" key="6">
    <source>
        <dbReference type="EMBL" id="PCH59021.1"/>
    </source>
</evidence>
<dbReference type="CDD" id="cd03230">
    <property type="entry name" value="ABC_DR_subfamily_A"/>
    <property type="match status" value="1"/>
</dbReference>
<name>A0A2A4MG83_9GAMM</name>
<keyword evidence="3" id="KW-0547">Nucleotide-binding</keyword>
<keyword evidence="4 6" id="KW-0067">ATP-binding</keyword>
<feature type="domain" description="ABC transporter" evidence="5">
    <location>
        <begin position="23"/>
        <end position="253"/>
    </location>
</feature>
<dbReference type="Pfam" id="PF00005">
    <property type="entry name" value="ABC_tran"/>
    <property type="match status" value="1"/>
</dbReference>
<dbReference type="PANTHER" id="PTHR43335">
    <property type="entry name" value="ABC TRANSPORTER, ATP-BINDING PROTEIN"/>
    <property type="match status" value="1"/>
</dbReference>
<dbReference type="GO" id="GO:0005524">
    <property type="term" value="F:ATP binding"/>
    <property type="evidence" value="ECO:0007669"/>
    <property type="project" value="UniProtKB-KW"/>
</dbReference>
<dbReference type="SMART" id="SM00382">
    <property type="entry name" value="AAA"/>
    <property type="match status" value="1"/>
</dbReference>